<dbReference type="GO" id="GO:0005615">
    <property type="term" value="C:extracellular space"/>
    <property type="evidence" value="ECO:0000318"/>
    <property type="project" value="GO_Central"/>
</dbReference>
<dbReference type="InterPro" id="IPR001846">
    <property type="entry name" value="VWF_type-D"/>
</dbReference>
<dbReference type="Gene3D" id="2.10.70.10">
    <property type="entry name" value="Complement Module, domain 1"/>
    <property type="match status" value="1"/>
</dbReference>
<keyword evidence="15" id="KW-1185">Reference proteome</keyword>
<dbReference type="SMART" id="SM00539">
    <property type="entry name" value="NIDO"/>
    <property type="match status" value="1"/>
</dbReference>
<dbReference type="PROSITE" id="PS51233">
    <property type="entry name" value="VWFD"/>
    <property type="match status" value="1"/>
</dbReference>
<feature type="domain" description="AMOP" evidence="10">
    <location>
        <begin position="508"/>
        <end position="663"/>
    </location>
</feature>
<dbReference type="Pfam" id="PF06119">
    <property type="entry name" value="NIDO"/>
    <property type="match status" value="1"/>
</dbReference>
<keyword evidence="6" id="KW-0768">Sushi</keyword>
<reference evidence="15" key="1">
    <citation type="submission" date="2015-02" db="EMBL/GenBank/DDBJ databases">
        <title>Genome sequencing for Strongylocentrotus purpuratus.</title>
        <authorList>
            <person name="Murali S."/>
            <person name="Liu Y."/>
            <person name="Vee V."/>
            <person name="English A."/>
            <person name="Wang M."/>
            <person name="Skinner E."/>
            <person name="Han Y."/>
            <person name="Muzny D.M."/>
            <person name="Worley K.C."/>
            <person name="Gibbs R.A."/>
        </authorList>
    </citation>
    <scope>NUCLEOTIDE SEQUENCE</scope>
</reference>
<dbReference type="InParanoid" id="A0A7M7GMC8"/>
<proteinExistence type="predicted"/>
<dbReference type="SUPFAM" id="SSF57535">
    <property type="entry name" value="Complement control module/SCR domain"/>
    <property type="match status" value="1"/>
</dbReference>
<dbReference type="OMA" id="EVCRYDY"/>
<dbReference type="PANTHER" id="PTHR13802">
    <property type="entry name" value="MUCIN 4-RELATED"/>
    <property type="match status" value="1"/>
</dbReference>
<dbReference type="GO" id="GO:0007160">
    <property type="term" value="P:cell-matrix adhesion"/>
    <property type="evidence" value="ECO:0007669"/>
    <property type="project" value="InterPro"/>
</dbReference>
<feature type="compositionally biased region" description="Polar residues" evidence="7">
    <location>
        <begin position="1222"/>
        <end position="1236"/>
    </location>
</feature>
<dbReference type="InterPro" id="IPR000436">
    <property type="entry name" value="Sushi_SCR_CCP_dom"/>
</dbReference>
<dbReference type="GeneID" id="100890161"/>
<keyword evidence="2 8" id="KW-0812">Transmembrane</keyword>
<evidence type="ECO:0000256" key="1">
    <source>
        <dbReference type="ARBA" id="ARBA00004370"/>
    </source>
</evidence>
<name>A0A7M7GMC8_STRPU</name>
<evidence type="ECO:0000256" key="6">
    <source>
        <dbReference type="PROSITE-ProRule" id="PRU00302"/>
    </source>
</evidence>
<keyword evidence="9" id="KW-0732">Signal</keyword>
<dbReference type="SMART" id="SM00216">
    <property type="entry name" value="VWD"/>
    <property type="match status" value="1"/>
</dbReference>
<dbReference type="Pfam" id="PF00094">
    <property type="entry name" value="VWD"/>
    <property type="match status" value="1"/>
</dbReference>
<dbReference type="Pfam" id="PF23263">
    <property type="entry name" value="C8-3_MUC4"/>
    <property type="match status" value="1"/>
</dbReference>
<dbReference type="SMART" id="SM00723">
    <property type="entry name" value="AMOP"/>
    <property type="match status" value="1"/>
</dbReference>
<dbReference type="CDD" id="cd00033">
    <property type="entry name" value="CCP"/>
    <property type="match status" value="1"/>
</dbReference>
<sequence length="1319" mass="145130">MELVGIHITLALFWMISFARISYQAENVLYPFGQAEGDTQLPSNDDGDSGKIKLYMKFPYFDENHESLIVNTNGIISFIKNVSQYTPDVFPLDDDRRIIAPYWADADTSTQRGENGKVWYRQTNDTTLLTNLTDQIRSVFRVEFRFRPFVATFAFVATWENVTFYSISGGAAVKTNTFQAALVSDGDYSFTIFNYEHLEWTTGSSSFGNKGTGLAGNSSDAVAAQVGFNAGDGSNYYSVPGSRTDAILDISHTSNILVPGRWVFRIDGRSIEAGGCGEDTTQLQISPQQVSMLGGDVLSISGPCFESTNKILCRMEDVVIDAIYDPEKDPFTVRCPSPLFLRAGPADVELSRDGGISYNYTGRVSVVGLDRIEPSITVHEQSADILNVTWNTDGFPSPDSTAQEDIAIDILLYLYEESATTGLVQLAPASRIQSGIKLANGQIFLKLMDISAEVTSGRSVGIFRITEAGVVDTTLSNRWVNGDPDIMDMEYPIAAMWSLPFNLNPDSSPAAAARWCETWASDQIPFRTTGDNIPPCPCLLSQALADISVFERYPWCNQRLDDRCEYRQEAKHCVRARIASNLGHGQLCCYGVDGNLMHLNDTPAGGYTQKHHHRGFLPPKFPGTIPYLSNYLRDRIPWEECCGKTGSGTEEEKDHCDLFRGLRPSDDCKFYRTPTVAAVFGEPHLITFDGKDYIFNGYGEYVLVTTKDTTPSDLRIEVQGRMQQIDENVKATGLTAVAIKSDTSSTVQIELNERREMDAWIRTRDGSNDRWNHINFVRSNFWMDNGVTIELGSTDDNRKLFSVTFDQGIAVVLEKPPNSNAMSIQVYLPPTLKEQVLGLLGTWNNQTSDDFTSPSGRIISGLSQENLHKFFGQEWNVNPVKTHFRYEVGLNYSLINDEDFEPNYDFPDFVTDDELDEVCADDKFCRYDYKKTTNPDMGEAAGHAHSEWERTRNRTTNVVSCGYLPPPGNGSKMGVVYLGGTTVTMACHKGFDLMGTIEWHCSPMGSWTTTTPTPTPTTCVESETNMWLILYIVMAIVAFLILISCCLICFVCFMRRRKDKEHDRERGRSKSNAGLSVAYQNAAYMPDGGETKINGVTPTLNGVSNGNGASHHIARDAATDGGGAYGQPANGHAANGHTANGHAAANGLTANGHEASNGHAANGHAAANGNTANGYSASSMYGHGADDEHWNRTLDSAIGVVGVPEGGSTSSGSVSSPRRPAQPSTSRGDQPSTSDDPANYKGKAPPIEKKLKKKAKENPYGALPGLKSKLNNPDYETLSKYRKDIPALGEDHSDEGEDEISIIKAQIKRELAKDQDERR</sequence>
<evidence type="ECO:0000256" key="3">
    <source>
        <dbReference type="ARBA" id="ARBA00022989"/>
    </source>
</evidence>
<dbReference type="InterPro" id="IPR005533">
    <property type="entry name" value="AMOP_dom"/>
</dbReference>
<dbReference type="PROSITE" id="PS50856">
    <property type="entry name" value="AMOP"/>
    <property type="match status" value="1"/>
</dbReference>
<evidence type="ECO:0000313" key="14">
    <source>
        <dbReference type="EnsemblMetazoa" id="XP_003729310"/>
    </source>
</evidence>
<feature type="domain" description="Sushi" evidence="11">
    <location>
        <begin position="959"/>
        <end position="1021"/>
    </location>
</feature>
<accession>A0A7M7GMC8</accession>
<evidence type="ECO:0000256" key="2">
    <source>
        <dbReference type="ARBA" id="ARBA00022692"/>
    </source>
</evidence>
<feature type="transmembrane region" description="Helical" evidence="8">
    <location>
        <begin position="1026"/>
        <end position="1054"/>
    </location>
</feature>
<dbReference type="PROSITE" id="PS50923">
    <property type="entry name" value="SUSHI"/>
    <property type="match status" value="1"/>
</dbReference>
<dbReference type="KEGG" id="spu:100890161"/>
<feature type="compositionally biased region" description="Low complexity" evidence="7">
    <location>
        <begin position="1200"/>
        <end position="1216"/>
    </location>
</feature>
<dbReference type="PANTHER" id="PTHR13802:SF59">
    <property type="entry name" value="SUSHI DOMAIN-CONTAINING PROTEIN 2"/>
    <property type="match status" value="1"/>
</dbReference>
<dbReference type="InterPro" id="IPR056619">
    <property type="entry name" value="C8-3_MUC4"/>
</dbReference>
<dbReference type="EnsemblMetazoa" id="XM_003729262">
    <property type="protein sequence ID" value="XP_003729310"/>
    <property type="gene ID" value="LOC100890161"/>
</dbReference>
<evidence type="ECO:0008006" key="16">
    <source>
        <dbReference type="Google" id="ProtNLM"/>
    </source>
</evidence>
<keyword evidence="5" id="KW-1015">Disulfide bond</keyword>
<evidence type="ECO:0000256" key="9">
    <source>
        <dbReference type="SAM" id="SignalP"/>
    </source>
</evidence>
<feature type="signal peptide" evidence="9">
    <location>
        <begin position="1"/>
        <end position="24"/>
    </location>
</feature>
<evidence type="ECO:0000259" key="12">
    <source>
        <dbReference type="PROSITE" id="PS51220"/>
    </source>
</evidence>
<keyword evidence="3 8" id="KW-1133">Transmembrane helix</keyword>
<dbReference type="RefSeq" id="XP_003729310.1">
    <property type="nucleotide sequence ID" value="XM_003729262.3"/>
</dbReference>
<dbReference type="InterPro" id="IPR051495">
    <property type="entry name" value="Epithelial_Barrier/Signaling"/>
</dbReference>
<evidence type="ECO:0000256" key="5">
    <source>
        <dbReference type="ARBA" id="ARBA00023157"/>
    </source>
</evidence>
<dbReference type="InterPro" id="IPR035976">
    <property type="entry name" value="Sushi/SCR/CCP_sf"/>
</dbReference>
<dbReference type="GO" id="GO:0016020">
    <property type="term" value="C:membrane"/>
    <property type="evidence" value="ECO:0007669"/>
    <property type="project" value="UniProtKB-SubCell"/>
</dbReference>
<comment type="subcellular location">
    <subcellularLocation>
        <location evidence="1">Membrane</location>
    </subcellularLocation>
</comment>
<evidence type="ECO:0000259" key="13">
    <source>
        <dbReference type="PROSITE" id="PS51233"/>
    </source>
</evidence>
<dbReference type="Pfam" id="PF00084">
    <property type="entry name" value="Sushi"/>
    <property type="match status" value="1"/>
</dbReference>
<dbReference type="PROSITE" id="PS51220">
    <property type="entry name" value="NIDO"/>
    <property type="match status" value="1"/>
</dbReference>
<dbReference type="Pfam" id="PF03782">
    <property type="entry name" value="AMOP"/>
    <property type="match status" value="1"/>
</dbReference>
<feature type="region of interest" description="Disordered" evidence="7">
    <location>
        <begin position="1106"/>
        <end position="1165"/>
    </location>
</feature>
<protein>
    <recommendedName>
        <fullName evidence="16">Sushi domain-containing protein 2</fullName>
    </recommendedName>
</protein>
<feature type="region of interest" description="Disordered" evidence="7">
    <location>
        <begin position="1200"/>
        <end position="1273"/>
    </location>
</feature>
<evidence type="ECO:0000256" key="4">
    <source>
        <dbReference type="ARBA" id="ARBA00023136"/>
    </source>
</evidence>
<feature type="domain" description="VWFD" evidence="13">
    <location>
        <begin position="675"/>
        <end position="883"/>
    </location>
</feature>
<evidence type="ECO:0000259" key="10">
    <source>
        <dbReference type="PROSITE" id="PS50856"/>
    </source>
</evidence>
<evidence type="ECO:0000313" key="15">
    <source>
        <dbReference type="Proteomes" id="UP000007110"/>
    </source>
</evidence>
<feature type="chain" id="PRO_5029900264" description="Sushi domain-containing protein 2" evidence="9">
    <location>
        <begin position="25"/>
        <end position="1319"/>
    </location>
</feature>
<organism evidence="14 15">
    <name type="scientific">Strongylocentrotus purpuratus</name>
    <name type="common">Purple sea urchin</name>
    <dbReference type="NCBI Taxonomy" id="7668"/>
    <lineage>
        <taxon>Eukaryota</taxon>
        <taxon>Metazoa</taxon>
        <taxon>Echinodermata</taxon>
        <taxon>Eleutherozoa</taxon>
        <taxon>Echinozoa</taxon>
        <taxon>Echinoidea</taxon>
        <taxon>Euechinoidea</taxon>
        <taxon>Echinacea</taxon>
        <taxon>Camarodonta</taxon>
        <taxon>Echinidea</taxon>
        <taxon>Strongylocentrotidae</taxon>
        <taxon>Strongylocentrotus</taxon>
    </lineage>
</organism>
<feature type="domain" description="NIDO" evidence="12">
    <location>
        <begin position="101"/>
        <end position="269"/>
    </location>
</feature>
<reference evidence="14" key="2">
    <citation type="submission" date="2021-01" db="UniProtKB">
        <authorList>
            <consortium name="EnsemblMetazoa"/>
        </authorList>
    </citation>
    <scope>IDENTIFICATION</scope>
</reference>
<dbReference type="InterPro" id="IPR003886">
    <property type="entry name" value="NIDO_dom"/>
</dbReference>
<evidence type="ECO:0000256" key="8">
    <source>
        <dbReference type="SAM" id="Phobius"/>
    </source>
</evidence>
<evidence type="ECO:0000259" key="11">
    <source>
        <dbReference type="PROSITE" id="PS50923"/>
    </source>
</evidence>
<dbReference type="OrthoDB" id="6236007at2759"/>
<dbReference type="Proteomes" id="UP000007110">
    <property type="component" value="Unassembled WGS sequence"/>
</dbReference>
<evidence type="ECO:0000256" key="7">
    <source>
        <dbReference type="SAM" id="MobiDB-lite"/>
    </source>
</evidence>
<feature type="compositionally biased region" description="Low complexity" evidence="7">
    <location>
        <begin position="1129"/>
        <end position="1165"/>
    </location>
</feature>
<comment type="caution">
    <text evidence="6">Lacks conserved residue(s) required for the propagation of feature annotation.</text>
</comment>
<keyword evidence="4 8" id="KW-0472">Membrane</keyword>